<dbReference type="AlphaFoldDB" id="A0A6G9Y5T9"/>
<sequence length="497" mass="53325">MKFEGAGITAAHQHRFENTVATQHRHVVGKQQRCVRVEDRAVECYKNSIHHGPTVGHGSPARGGKEQGERDRRPGVVPACRTAQFATAIRRHIHAPNHRHQTGLPQVGLVVLNGPSSRARHSHRVVGVSVVVAPSPLLSVPGAVAGAVGSPDAAVAWHYGDPFGEQRAAAQRVAIVDRSHRFVLSITGAERLTWLHTISSQHVANLGDRQSAENLDLDLQGRILHHFVLTELDGTVWIDTEADRGPALLDFLTKMVFWADAEPAAAEYAVLSLLGPRVTELTATLGIDELPPVYAVVPVPGGGFLRRMPWPTSDSFDLVIPRAELGSWWAKLTAAGAEPAGMWAFEALRVAAVRPRVGLDTDERTIPHEARWIGGPAEYGAVHLDKGCYRGQETVARVHNLGKPPRHLLLLHLDGSADERPVTGDDVLAGGRAVGRLGTVIDHFEFGPIALALIKRTVPADTALTAGPAAAAIDPDSVPADDAPQAGRAAVDRLRGR</sequence>
<organism evidence="4 5">
    <name type="scientific">Nocardia arthritidis</name>
    <dbReference type="NCBI Taxonomy" id="228602"/>
    <lineage>
        <taxon>Bacteria</taxon>
        <taxon>Bacillati</taxon>
        <taxon>Actinomycetota</taxon>
        <taxon>Actinomycetes</taxon>
        <taxon>Mycobacteriales</taxon>
        <taxon>Nocardiaceae</taxon>
        <taxon>Nocardia</taxon>
    </lineage>
</organism>
<keyword evidence="5" id="KW-1185">Reference proteome</keyword>
<dbReference type="Pfam" id="PF01571">
    <property type="entry name" value="GCV_T"/>
    <property type="match status" value="1"/>
</dbReference>
<evidence type="ECO:0000256" key="2">
    <source>
        <dbReference type="SAM" id="MobiDB-lite"/>
    </source>
</evidence>
<dbReference type="InterPro" id="IPR017703">
    <property type="entry name" value="YgfZ/GCV_T_CS"/>
</dbReference>
<dbReference type="EMBL" id="CP046172">
    <property type="protein sequence ID" value="QIS08562.1"/>
    <property type="molecule type" value="Genomic_DNA"/>
</dbReference>
<dbReference type="KEGG" id="nah:F5544_03215"/>
<gene>
    <name evidence="4" type="ORF">F5544_03215</name>
</gene>
<dbReference type="Gene3D" id="3.30.1360.120">
    <property type="entry name" value="Probable tRNA modification gtpase trme, domain 1"/>
    <property type="match status" value="1"/>
</dbReference>
<dbReference type="Proteomes" id="UP000503540">
    <property type="component" value="Chromosome"/>
</dbReference>
<dbReference type="InterPro" id="IPR027266">
    <property type="entry name" value="TrmE/GcvT-like"/>
</dbReference>
<reference evidence="4 5" key="1">
    <citation type="journal article" date="2019" name="ACS Chem. Biol.">
        <title>Identification and Mobilization of a Cryptic Antibiotic Biosynthesis Gene Locus from a Human-Pathogenic Nocardia Isolate.</title>
        <authorList>
            <person name="Herisse M."/>
            <person name="Ishida K."/>
            <person name="Porter J.L."/>
            <person name="Howden B."/>
            <person name="Hertweck C."/>
            <person name="Stinear T.P."/>
            <person name="Pidot S.J."/>
        </authorList>
    </citation>
    <scope>NUCLEOTIDE SEQUENCE [LARGE SCALE GENOMIC DNA]</scope>
    <source>
        <strain evidence="4 5">AUSMDU00012717</strain>
    </source>
</reference>
<feature type="region of interest" description="Disordered" evidence="2">
    <location>
        <begin position="472"/>
        <end position="497"/>
    </location>
</feature>
<accession>A0A6G9Y5T9</accession>
<dbReference type="PANTHER" id="PTHR22602:SF0">
    <property type="entry name" value="TRANSFERASE CAF17, MITOCHONDRIAL-RELATED"/>
    <property type="match status" value="1"/>
</dbReference>
<dbReference type="InterPro" id="IPR045179">
    <property type="entry name" value="YgfZ/GcvT"/>
</dbReference>
<proteinExistence type="predicted"/>
<dbReference type="SUPFAM" id="SSF103025">
    <property type="entry name" value="Folate-binding domain"/>
    <property type="match status" value="1"/>
</dbReference>
<dbReference type="PANTHER" id="PTHR22602">
    <property type="entry name" value="TRANSFERASE CAF17, MITOCHONDRIAL-RELATED"/>
    <property type="match status" value="1"/>
</dbReference>
<keyword evidence="1" id="KW-0809">Transit peptide</keyword>
<feature type="compositionally biased region" description="Basic and acidic residues" evidence="2">
    <location>
        <begin position="63"/>
        <end position="74"/>
    </location>
</feature>
<dbReference type="InterPro" id="IPR006222">
    <property type="entry name" value="GCVT_N"/>
</dbReference>
<evidence type="ECO:0000313" key="4">
    <source>
        <dbReference type="EMBL" id="QIS08562.1"/>
    </source>
</evidence>
<name>A0A6G9Y5T9_9NOCA</name>
<feature type="domain" description="GCVT N-terminal" evidence="3">
    <location>
        <begin position="165"/>
        <end position="370"/>
    </location>
</feature>
<evidence type="ECO:0000259" key="3">
    <source>
        <dbReference type="Pfam" id="PF01571"/>
    </source>
</evidence>
<evidence type="ECO:0000313" key="5">
    <source>
        <dbReference type="Proteomes" id="UP000503540"/>
    </source>
</evidence>
<feature type="region of interest" description="Disordered" evidence="2">
    <location>
        <begin position="49"/>
        <end position="74"/>
    </location>
</feature>
<dbReference type="GO" id="GO:0016226">
    <property type="term" value="P:iron-sulfur cluster assembly"/>
    <property type="evidence" value="ECO:0007669"/>
    <property type="project" value="TreeGrafter"/>
</dbReference>
<evidence type="ECO:0000256" key="1">
    <source>
        <dbReference type="ARBA" id="ARBA00022946"/>
    </source>
</evidence>
<protein>
    <submittedName>
        <fullName evidence="4">Folate-binding protein</fullName>
    </submittedName>
</protein>
<dbReference type="NCBIfam" id="TIGR03317">
    <property type="entry name" value="ygfZ_signature"/>
    <property type="match status" value="1"/>
</dbReference>